<dbReference type="InterPro" id="IPR016167">
    <property type="entry name" value="FAD-bd_PCMH_sub1"/>
</dbReference>
<evidence type="ECO:0000256" key="5">
    <source>
        <dbReference type="ARBA" id="ARBA00012518"/>
    </source>
</evidence>
<dbReference type="EC" id="1.3.1.98" evidence="5 19"/>
<protein>
    <recommendedName>
        <fullName evidence="6 19">UDP-N-acetylenolpyruvoylglucosamine reductase</fullName>
        <ecNumber evidence="5 19">1.3.1.98</ecNumber>
    </recommendedName>
    <alternativeName>
        <fullName evidence="17 19">UDP-N-acetylmuramate dehydrogenase</fullName>
    </alternativeName>
</protein>
<dbReference type="Pfam" id="PF02873">
    <property type="entry name" value="MurB_C"/>
    <property type="match status" value="1"/>
</dbReference>
<dbReference type="GO" id="GO:0008360">
    <property type="term" value="P:regulation of cell shape"/>
    <property type="evidence" value="ECO:0007669"/>
    <property type="project" value="UniProtKB-KW"/>
</dbReference>
<keyword evidence="13 19" id="KW-0573">Peptidoglycan synthesis</keyword>
<keyword evidence="10 19" id="KW-0274">FAD</keyword>
<dbReference type="GO" id="GO:0071949">
    <property type="term" value="F:FAD binding"/>
    <property type="evidence" value="ECO:0007669"/>
    <property type="project" value="InterPro"/>
</dbReference>
<dbReference type="NCBIfam" id="TIGR00179">
    <property type="entry name" value="murB"/>
    <property type="match status" value="1"/>
</dbReference>
<dbReference type="SUPFAM" id="SSF56176">
    <property type="entry name" value="FAD-binding/transporter-associated domain-like"/>
    <property type="match status" value="1"/>
</dbReference>
<keyword evidence="7 19" id="KW-0963">Cytoplasm</keyword>
<dbReference type="Gene3D" id="3.30.465.10">
    <property type="match status" value="1"/>
</dbReference>
<dbReference type="RefSeq" id="WP_183363103.1">
    <property type="nucleotide sequence ID" value="NZ_BLXZ01000010.1"/>
</dbReference>
<evidence type="ECO:0000256" key="3">
    <source>
        <dbReference type="ARBA" id="ARBA00004496"/>
    </source>
</evidence>
<evidence type="ECO:0000256" key="12">
    <source>
        <dbReference type="ARBA" id="ARBA00022960"/>
    </source>
</evidence>
<dbReference type="PANTHER" id="PTHR21071">
    <property type="entry name" value="UDP-N-ACETYLENOLPYRUVOYLGLUCOSAMINE REDUCTASE"/>
    <property type="match status" value="1"/>
</dbReference>
<keyword evidence="12 19" id="KW-0133">Cell shape</keyword>
<dbReference type="SUPFAM" id="SSF56194">
    <property type="entry name" value="Uridine diphospho-N-Acetylenolpyruvylglucosamine reductase, MurB, C-terminal domain"/>
    <property type="match status" value="1"/>
</dbReference>
<gene>
    <name evidence="21" type="primary">murB_2</name>
    <name evidence="19" type="synonym">murB</name>
    <name evidence="21" type="ORF">GMLC_40650</name>
</gene>
<evidence type="ECO:0000256" key="10">
    <source>
        <dbReference type="ARBA" id="ARBA00022827"/>
    </source>
</evidence>
<evidence type="ECO:0000256" key="8">
    <source>
        <dbReference type="ARBA" id="ARBA00022618"/>
    </source>
</evidence>
<proteinExistence type="inferred from homology"/>
<dbReference type="AlphaFoldDB" id="A0A6V8ND69"/>
<comment type="subcellular location">
    <subcellularLocation>
        <location evidence="3 19">Cytoplasm</location>
    </subcellularLocation>
</comment>
<reference evidence="22" key="1">
    <citation type="submission" date="2020-06" db="EMBL/GenBank/DDBJ databases">
        <title>Draft genomic sequecing of Geomonas sp. Red745.</title>
        <authorList>
            <person name="Itoh H."/>
            <person name="Xu Z.X."/>
            <person name="Ushijima N."/>
            <person name="Masuda Y."/>
            <person name="Shiratori Y."/>
            <person name="Senoo K."/>
        </authorList>
    </citation>
    <scope>NUCLEOTIDE SEQUENCE [LARGE SCALE GENOMIC DNA]</scope>
    <source>
        <strain evidence="22">Red745</strain>
    </source>
</reference>
<feature type="active site" evidence="19">
    <location>
        <position position="161"/>
    </location>
</feature>
<keyword evidence="15 19" id="KW-0131">Cell cycle</keyword>
<name>A0A6V8ND69_9BACT</name>
<sequence length="316" mass="33447">MIELREHFPLAPCTTFGIGGPARFYAEVAGLAELREALSFARAEGLPFFLMGGGSNLLISDAGFPGLVIRNTGRALNREGTDVEVEAGVVLIDLVRSCASWGLAGVATLAGIPGLVGGALRGNAGAYGGSLGEVCTSVRVLDAGSLEERIVSRAECRFGYRDSRFKQDPALVVLGTRLSLAPAPVEELEERVAETLAKRAARRLDCEQSVGSYFTNPVVSDRALVARFEAEQRVAAREGRLPAGWLIDQAGLRNLRVGGAQVSGIHANYLINTGGASARDVLELARLVKERVLSQTGVRLVEEVSRIGFSAGELAD</sequence>
<keyword evidence="16 19" id="KW-0961">Cell wall biogenesis/degradation</keyword>
<dbReference type="InterPro" id="IPR036318">
    <property type="entry name" value="FAD-bd_PCMH-like_sf"/>
</dbReference>
<comment type="catalytic activity">
    <reaction evidence="18 19">
        <text>UDP-N-acetyl-alpha-D-muramate + NADP(+) = UDP-N-acetyl-3-O-(1-carboxyvinyl)-alpha-D-glucosamine + NADPH + H(+)</text>
        <dbReference type="Rhea" id="RHEA:12248"/>
        <dbReference type="ChEBI" id="CHEBI:15378"/>
        <dbReference type="ChEBI" id="CHEBI:57783"/>
        <dbReference type="ChEBI" id="CHEBI:58349"/>
        <dbReference type="ChEBI" id="CHEBI:68483"/>
        <dbReference type="ChEBI" id="CHEBI:70757"/>
        <dbReference type="EC" id="1.3.1.98"/>
    </reaction>
</comment>
<dbReference type="GO" id="GO:0071555">
    <property type="term" value="P:cell wall organization"/>
    <property type="evidence" value="ECO:0007669"/>
    <property type="project" value="UniProtKB-KW"/>
</dbReference>
<dbReference type="HAMAP" id="MF_00037">
    <property type="entry name" value="MurB"/>
    <property type="match status" value="1"/>
</dbReference>
<evidence type="ECO:0000256" key="9">
    <source>
        <dbReference type="ARBA" id="ARBA00022630"/>
    </source>
</evidence>
<evidence type="ECO:0000256" key="4">
    <source>
        <dbReference type="ARBA" id="ARBA00004752"/>
    </source>
</evidence>
<dbReference type="Gene3D" id="3.90.78.10">
    <property type="entry name" value="UDP-N-acetylenolpyruvoylglucosamine reductase, C-terminal domain"/>
    <property type="match status" value="1"/>
</dbReference>
<evidence type="ECO:0000256" key="16">
    <source>
        <dbReference type="ARBA" id="ARBA00023316"/>
    </source>
</evidence>
<evidence type="ECO:0000313" key="21">
    <source>
        <dbReference type="EMBL" id="GFO70486.1"/>
    </source>
</evidence>
<evidence type="ECO:0000256" key="14">
    <source>
        <dbReference type="ARBA" id="ARBA00023002"/>
    </source>
</evidence>
<dbReference type="Gene3D" id="3.30.43.10">
    <property type="entry name" value="Uridine Diphospho-n-acetylenolpyruvylglucosamine Reductase, domain 2"/>
    <property type="match status" value="1"/>
</dbReference>
<feature type="active site" evidence="19">
    <location>
        <position position="303"/>
    </location>
</feature>
<dbReference type="PROSITE" id="PS51387">
    <property type="entry name" value="FAD_PCMH"/>
    <property type="match status" value="1"/>
</dbReference>
<keyword evidence="14 19" id="KW-0560">Oxidoreductase</keyword>
<keyword evidence="11 19" id="KW-0521">NADP</keyword>
<comment type="function">
    <text evidence="2 19">Cell wall formation.</text>
</comment>
<comment type="caution">
    <text evidence="21">The sequence shown here is derived from an EMBL/GenBank/DDBJ whole genome shotgun (WGS) entry which is preliminary data.</text>
</comment>
<evidence type="ECO:0000256" key="13">
    <source>
        <dbReference type="ARBA" id="ARBA00022984"/>
    </source>
</evidence>
<dbReference type="GO" id="GO:0005829">
    <property type="term" value="C:cytosol"/>
    <property type="evidence" value="ECO:0007669"/>
    <property type="project" value="TreeGrafter"/>
</dbReference>
<evidence type="ECO:0000256" key="15">
    <source>
        <dbReference type="ARBA" id="ARBA00023306"/>
    </source>
</evidence>
<dbReference type="Pfam" id="PF01565">
    <property type="entry name" value="FAD_binding_4"/>
    <property type="match status" value="1"/>
</dbReference>
<evidence type="ECO:0000256" key="7">
    <source>
        <dbReference type="ARBA" id="ARBA00022490"/>
    </source>
</evidence>
<dbReference type="UniPathway" id="UPA00219"/>
<accession>A0A6V8ND69</accession>
<dbReference type="InterPro" id="IPR036635">
    <property type="entry name" value="MurB_C_sf"/>
</dbReference>
<evidence type="ECO:0000313" key="22">
    <source>
        <dbReference type="Proteomes" id="UP000587586"/>
    </source>
</evidence>
<dbReference type="InterPro" id="IPR016169">
    <property type="entry name" value="FAD-bd_PCMH_sub2"/>
</dbReference>
<comment type="pathway">
    <text evidence="4 19">Cell wall biogenesis; peptidoglycan biosynthesis.</text>
</comment>
<evidence type="ECO:0000259" key="20">
    <source>
        <dbReference type="PROSITE" id="PS51387"/>
    </source>
</evidence>
<keyword evidence="22" id="KW-1185">Reference proteome</keyword>
<dbReference type="PANTHER" id="PTHR21071:SF4">
    <property type="entry name" value="UDP-N-ACETYLENOLPYRUVOYLGLUCOSAMINE REDUCTASE"/>
    <property type="match status" value="1"/>
</dbReference>
<dbReference type="GO" id="GO:0051301">
    <property type="term" value="P:cell division"/>
    <property type="evidence" value="ECO:0007669"/>
    <property type="project" value="UniProtKB-KW"/>
</dbReference>
<keyword evidence="8 19" id="KW-0132">Cell division</keyword>
<dbReference type="InterPro" id="IPR016166">
    <property type="entry name" value="FAD-bd_PCMH"/>
</dbReference>
<dbReference type="EMBL" id="BLXZ01000010">
    <property type="protein sequence ID" value="GFO70486.1"/>
    <property type="molecule type" value="Genomic_DNA"/>
</dbReference>
<feature type="active site" description="Proton donor" evidence="19">
    <location>
        <position position="212"/>
    </location>
</feature>
<evidence type="ECO:0000256" key="11">
    <source>
        <dbReference type="ARBA" id="ARBA00022857"/>
    </source>
</evidence>
<evidence type="ECO:0000256" key="18">
    <source>
        <dbReference type="ARBA" id="ARBA00048914"/>
    </source>
</evidence>
<comment type="cofactor">
    <cofactor evidence="1 19">
        <name>FAD</name>
        <dbReference type="ChEBI" id="CHEBI:57692"/>
    </cofactor>
</comment>
<dbReference type="InterPro" id="IPR006094">
    <property type="entry name" value="Oxid_FAD_bind_N"/>
</dbReference>
<evidence type="ECO:0000256" key="19">
    <source>
        <dbReference type="HAMAP-Rule" id="MF_00037"/>
    </source>
</evidence>
<feature type="domain" description="FAD-binding PCMH-type" evidence="20">
    <location>
        <begin position="17"/>
        <end position="183"/>
    </location>
</feature>
<evidence type="ECO:0000256" key="17">
    <source>
        <dbReference type="ARBA" id="ARBA00031026"/>
    </source>
</evidence>
<dbReference type="GO" id="GO:0008762">
    <property type="term" value="F:UDP-N-acetylmuramate dehydrogenase activity"/>
    <property type="evidence" value="ECO:0007669"/>
    <property type="project" value="UniProtKB-UniRule"/>
</dbReference>
<organism evidence="21 22">
    <name type="scientific">Geomonas limicola</name>
    <dbReference type="NCBI Taxonomy" id="2740186"/>
    <lineage>
        <taxon>Bacteria</taxon>
        <taxon>Pseudomonadati</taxon>
        <taxon>Thermodesulfobacteriota</taxon>
        <taxon>Desulfuromonadia</taxon>
        <taxon>Geobacterales</taxon>
        <taxon>Geobacteraceae</taxon>
        <taxon>Geomonas</taxon>
    </lineage>
</organism>
<comment type="similarity">
    <text evidence="19">Belongs to the MurB family.</text>
</comment>
<evidence type="ECO:0000256" key="2">
    <source>
        <dbReference type="ARBA" id="ARBA00003921"/>
    </source>
</evidence>
<keyword evidence="9 19" id="KW-0285">Flavoprotein</keyword>
<dbReference type="GO" id="GO:0009252">
    <property type="term" value="P:peptidoglycan biosynthetic process"/>
    <property type="evidence" value="ECO:0007669"/>
    <property type="project" value="UniProtKB-UniRule"/>
</dbReference>
<dbReference type="InterPro" id="IPR011601">
    <property type="entry name" value="MurB_C"/>
</dbReference>
<dbReference type="InterPro" id="IPR003170">
    <property type="entry name" value="MurB"/>
</dbReference>
<dbReference type="Proteomes" id="UP000587586">
    <property type="component" value="Unassembled WGS sequence"/>
</dbReference>
<evidence type="ECO:0000256" key="1">
    <source>
        <dbReference type="ARBA" id="ARBA00001974"/>
    </source>
</evidence>
<evidence type="ECO:0000256" key="6">
    <source>
        <dbReference type="ARBA" id="ARBA00015188"/>
    </source>
</evidence>